<name>A0A0D0V0A1_9TREE</name>
<proteinExistence type="predicted"/>
<evidence type="ECO:0000313" key="2">
    <source>
        <dbReference type="Proteomes" id="UP000053392"/>
    </source>
</evidence>
<protein>
    <recommendedName>
        <fullName evidence="3">Protein kinase domain-containing protein</fullName>
    </recommendedName>
</protein>
<dbReference type="AlphaFoldDB" id="A0A0D0V0A1"/>
<evidence type="ECO:0000313" key="1">
    <source>
        <dbReference type="EMBL" id="KIR38325.1"/>
    </source>
</evidence>
<dbReference type="InterPro" id="IPR011009">
    <property type="entry name" value="Kinase-like_dom_sf"/>
</dbReference>
<sequence length="146" mass="16578">MHGLFKDGNLYGPPLTISRESSTSGSLHREYTEYLYNLQGEVVPGSYGLWGGRLVLGDDDVEEEDEETSCEIQEIISHYREVQKAGVLHGDPDPRHWRRHPAGGFRIIDFDLATVLPPGKKGRALMEDELDLVDSHPVEEDRTWYI</sequence>
<organism evidence="1 2">
    <name type="scientific">Cryptococcus deuterogattii Ram5</name>
    <dbReference type="NCBI Taxonomy" id="1296110"/>
    <lineage>
        <taxon>Eukaryota</taxon>
        <taxon>Fungi</taxon>
        <taxon>Dikarya</taxon>
        <taxon>Basidiomycota</taxon>
        <taxon>Agaricomycotina</taxon>
        <taxon>Tremellomycetes</taxon>
        <taxon>Tremellales</taxon>
        <taxon>Cryptococcaceae</taxon>
        <taxon>Cryptococcus</taxon>
        <taxon>Cryptococcus gattii species complex</taxon>
    </lineage>
</organism>
<dbReference type="EMBL" id="KN847911">
    <property type="protein sequence ID" value="KIR38325.1"/>
    <property type="molecule type" value="Genomic_DNA"/>
</dbReference>
<dbReference type="SUPFAM" id="SSF56112">
    <property type="entry name" value="Protein kinase-like (PK-like)"/>
    <property type="match status" value="1"/>
</dbReference>
<dbReference type="Proteomes" id="UP000053392">
    <property type="component" value="Unassembled WGS sequence"/>
</dbReference>
<dbReference type="HOGENOM" id="CLU_1777344_0_0_1"/>
<gene>
    <name evidence="1" type="ORF">I313_05899</name>
</gene>
<keyword evidence="2" id="KW-1185">Reference proteome</keyword>
<dbReference type="OrthoDB" id="2571614at2759"/>
<accession>A0A0D0V0A1</accession>
<reference evidence="1 2" key="1">
    <citation type="submission" date="2015-01" db="EMBL/GenBank/DDBJ databases">
        <title>The Genome Sequence of Cryptococcus gattii Ram5.</title>
        <authorList>
            <consortium name="The Broad Institute Genomics Platform"/>
            <person name="Cuomo C."/>
            <person name="Litvintseva A."/>
            <person name="Chen Y."/>
            <person name="Heitman J."/>
            <person name="Sun S."/>
            <person name="Springer D."/>
            <person name="Dromer F."/>
            <person name="Young S."/>
            <person name="Zeng Q."/>
            <person name="Gargeya S."/>
            <person name="Abouelleil A."/>
            <person name="Alvarado L."/>
            <person name="Chapman S.B."/>
            <person name="Gainer-Dewar J."/>
            <person name="Goldberg J."/>
            <person name="Griggs A."/>
            <person name="Gujja S."/>
            <person name="Hansen M."/>
            <person name="Howarth C."/>
            <person name="Imamovic A."/>
            <person name="Larimer J."/>
            <person name="Murphy C."/>
            <person name="Naylor J."/>
            <person name="Pearson M."/>
            <person name="Priest M."/>
            <person name="Roberts A."/>
            <person name="Saif S."/>
            <person name="Shea T."/>
            <person name="Sykes S."/>
            <person name="Wortman J."/>
            <person name="Nusbaum C."/>
            <person name="Birren B."/>
        </authorList>
    </citation>
    <scope>NUCLEOTIDE SEQUENCE [LARGE SCALE GENOMIC DNA]</scope>
    <source>
        <strain evidence="1 2">Ram5</strain>
    </source>
</reference>
<evidence type="ECO:0008006" key="3">
    <source>
        <dbReference type="Google" id="ProtNLM"/>
    </source>
</evidence>